<dbReference type="EMBL" id="AP019297">
    <property type="protein sequence ID" value="BBG92852.1"/>
    <property type="molecule type" value="Genomic_DNA"/>
</dbReference>
<accession>A0A4Y1QLU9</accession>
<name>A0A4Y1QLU9_PRUDU</name>
<gene>
    <name evidence="1" type="ORF">Prudu_000706</name>
</gene>
<dbReference type="AlphaFoldDB" id="A0A4Y1QLU9"/>
<protein>
    <submittedName>
        <fullName evidence="1">Uncharacterized protein</fullName>
    </submittedName>
</protein>
<evidence type="ECO:0000313" key="1">
    <source>
        <dbReference type="EMBL" id="BBG92852.1"/>
    </source>
</evidence>
<proteinExistence type="predicted"/>
<sequence length="254" mass="28836">MVLINKSRKGWLGPYVGKSVILIAGADDKQARRRSCEASATALADSIDLLAKNIMALLMGHVERGWSPMIYYLAANQVPFIYANPKGKHSHFICDYCPGLSMVALRALPANSLEEKQTSQLEGIVDKVLSFLSEQSKLGTNLMNEDLFQHLSGRLNTCIESLPPFGGGCIAKVEFMHWVTVPNIWFIGEKVLTSCWIQLQEVLGFNMKYREKMVNFVRRLKAKMKRTMMLILKRLPFHFPEHRINDLPEPRLQT</sequence>
<reference evidence="1" key="1">
    <citation type="journal article" date="2019" name="Science">
        <title>Mutation of a bHLH transcription factor allowed almond domestication.</title>
        <authorList>
            <person name="Sanchez-Perez R."/>
            <person name="Pavan S."/>
            <person name="Mazzeo R."/>
            <person name="Moldovan C."/>
            <person name="Aiese Cigliano R."/>
            <person name="Del Cueto J."/>
            <person name="Ricciardi F."/>
            <person name="Lotti C."/>
            <person name="Ricciardi L."/>
            <person name="Dicenta F."/>
            <person name="Lopez-Marques R.L."/>
            <person name="Lindberg Moller B."/>
        </authorList>
    </citation>
    <scope>NUCLEOTIDE SEQUENCE</scope>
</reference>
<organism evidence="1">
    <name type="scientific">Prunus dulcis</name>
    <name type="common">Almond</name>
    <name type="synonym">Amygdalus dulcis</name>
    <dbReference type="NCBI Taxonomy" id="3755"/>
    <lineage>
        <taxon>Eukaryota</taxon>
        <taxon>Viridiplantae</taxon>
        <taxon>Streptophyta</taxon>
        <taxon>Embryophyta</taxon>
        <taxon>Tracheophyta</taxon>
        <taxon>Spermatophyta</taxon>
        <taxon>Magnoliopsida</taxon>
        <taxon>eudicotyledons</taxon>
        <taxon>Gunneridae</taxon>
        <taxon>Pentapetalae</taxon>
        <taxon>rosids</taxon>
        <taxon>fabids</taxon>
        <taxon>Rosales</taxon>
        <taxon>Rosaceae</taxon>
        <taxon>Amygdaloideae</taxon>
        <taxon>Amygdaleae</taxon>
        <taxon>Prunus</taxon>
    </lineage>
</organism>